<feature type="domain" description="Pyrroline-5-carboxylate reductase catalytic N-terminal" evidence="17">
    <location>
        <begin position="46"/>
        <end position="130"/>
    </location>
</feature>
<evidence type="ECO:0000256" key="9">
    <source>
        <dbReference type="ARBA" id="ARBA00023002"/>
    </source>
</evidence>
<dbReference type="InterPro" id="IPR028939">
    <property type="entry name" value="P5C_Rdtase_cat_N"/>
</dbReference>
<dbReference type="EMBL" id="IACF01001211">
    <property type="protein sequence ID" value="LAB66925.1"/>
    <property type="molecule type" value="mRNA"/>
</dbReference>
<sequence>MSDVHHSLLNQSSSSSEVPQSPHRAGETALLMTPRPCSPLLPQSSVTVLGSGELGKALASCLSRAGYRVLLASRNPHKTSLRVPSECGSVVSVTEGLRDSDVLVLAVPAAAHPKLPLDIMKNKIIIDVSNRTSNKAMHQHSNIGVSLQTLLPNSHVVKAFNTLSAYALFRGIHQGTITVPYCGNNAAAKCEVARMIRSLGFTPEDRGNIEQAKQIEDIPFSFFPQWRLPIIIAAIVMAFFWIILVIRIQVCPLIDTGGDWRAARLRLLILQEPQLTFSLAAFTLLTLCYAPGVLAAYIQLYRRTKYSQFPNWLDKWLKSRKQLGLIALQIAATHTIAAIVHVILDHDEVAGWQTYSYFICGIFALGLMIVLGITSLPSVEAALSWREFSFVQRYGGWGAMVFVCLHALFVKWETLFTNRFKCVVVADQVQLCMILPALTMLLKLPLLLPWVDTRLKNIRAGVETHPRKL</sequence>
<evidence type="ECO:0000259" key="17">
    <source>
        <dbReference type="Pfam" id="PF03807"/>
    </source>
</evidence>
<feature type="transmembrane region" description="Helical" evidence="15">
    <location>
        <begin position="394"/>
        <end position="412"/>
    </location>
</feature>
<dbReference type="EMBL" id="IACT01001258">
    <property type="protein sequence ID" value="LAC20615.1"/>
    <property type="molecule type" value="mRNA"/>
</dbReference>
<evidence type="ECO:0000256" key="6">
    <source>
        <dbReference type="ARBA" id="ARBA00022692"/>
    </source>
</evidence>
<keyword evidence="6 15" id="KW-0812">Transmembrane</keyword>
<dbReference type="PANTHER" id="PTHR14239:SF0">
    <property type="entry name" value="F420-DEPENDENT NADP REDUCTASE"/>
    <property type="match status" value="1"/>
</dbReference>
<keyword evidence="7" id="KW-0967">Endosome</keyword>
<feature type="transmembrane region" description="Helical" evidence="15">
    <location>
        <begin position="355"/>
        <end position="373"/>
    </location>
</feature>
<comment type="catalytic activity">
    <reaction evidence="13">
        <text>2 Fe(2+) + NADP(+) + H(+) = 2 Fe(3+) + NADPH</text>
        <dbReference type="Rhea" id="RHEA:71767"/>
        <dbReference type="ChEBI" id="CHEBI:15378"/>
        <dbReference type="ChEBI" id="CHEBI:29033"/>
        <dbReference type="ChEBI" id="CHEBI:29034"/>
        <dbReference type="ChEBI" id="CHEBI:57783"/>
        <dbReference type="ChEBI" id="CHEBI:58349"/>
    </reaction>
    <physiologicalReaction direction="right-to-left" evidence="13">
        <dbReference type="Rhea" id="RHEA:71769"/>
    </physiologicalReaction>
</comment>
<keyword evidence="5" id="KW-0410">Iron transport</keyword>
<evidence type="ECO:0000256" key="7">
    <source>
        <dbReference type="ARBA" id="ARBA00022753"/>
    </source>
</evidence>
<dbReference type="InterPro" id="IPR036291">
    <property type="entry name" value="NAD(P)-bd_dom_sf"/>
</dbReference>
<feature type="transmembrane region" description="Helical" evidence="15">
    <location>
        <begin position="322"/>
        <end position="343"/>
    </location>
</feature>
<evidence type="ECO:0000256" key="14">
    <source>
        <dbReference type="SAM" id="MobiDB-lite"/>
    </source>
</evidence>
<dbReference type="Gene3D" id="3.40.50.720">
    <property type="entry name" value="NAD(P)-binding Rossmann-like Domain"/>
    <property type="match status" value="1"/>
</dbReference>
<evidence type="ECO:0000256" key="13">
    <source>
        <dbReference type="ARBA" id="ARBA00049387"/>
    </source>
</evidence>
<feature type="domain" description="Ferric oxidoreductase" evidence="16">
    <location>
        <begin position="279"/>
        <end position="402"/>
    </location>
</feature>
<comment type="subcellular location">
    <subcellularLocation>
        <location evidence="3">Endosome membrane</location>
        <topology evidence="3">Multi-pass membrane protein</topology>
    </subcellularLocation>
</comment>
<keyword evidence="8 15" id="KW-1133">Transmembrane helix</keyword>
<dbReference type="GO" id="GO:0015677">
    <property type="term" value="P:copper ion import"/>
    <property type="evidence" value="ECO:0007669"/>
    <property type="project" value="TreeGrafter"/>
</dbReference>
<dbReference type="AlphaFoldDB" id="A0A2P2HYS5"/>
<keyword evidence="9" id="KW-0560">Oxidoreductase</keyword>
<dbReference type="InterPro" id="IPR051267">
    <property type="entry name" value="STEAP_metalloreductase"/>
</dbReference>
<reference evidence="19" key="1">
    <citation type="submission" date="2017-11" db="EMBL/GenBank/DDBJ databases">
        <title>The sensing device of the deep-sea amphipod.</title>
        <authorList>
            <person name="Kobayashi H."/>
            <person name="Nagahama T."/>
            <person name="Arai W."/>
            <person name="Sasagawa Y."/>
            <person name="Umeda M."/>
            <person name="Hayashi T."/>
            <person name="Nikaido I."/>
            <person name="Watanabe H."/>
            <person name="Oguri K."/>
            <person name="Kitazato H."/>
            <person name="Fujioka K."/>
            <person name="Kido Y."/>
            <person name="Takami H."/>
        </authorList>
    </citation>
    <scope>NUCLEOTIDE SEQUENCE</scope>
    <source>
        <tissue evidence="19">Whole body</tissue>
    </source>
</reference>
<evidence type="ECO:0000313" key="18">
    <source>
        <dbReference type="EMBL" id="LAB66925.1"/>
    </source>
</evidence>
<evidence type="ECO:0000256" key="4">
    <source>
        <dbReference type="ARBA" id="ARBA00007729"/>
    </source>
</evidence>
<comment type="cofactor">
    <cofactor evidence="1">
        <name>heme b</name>
        <dbReference type="ChEBI" id="CHEBI:60344"/>
    </cofactor>
</comment>
<evidence type="ECO:0000256" key="11">
    <source>
        <dbReference type="ARBA" id="ARBA00023136"/>
    </source>
</evidence>
<feature type="transmembrane region" description="Helical" evidence="15">
    <location>
        <begin position="275"/>
        <end position="301"/>
    </location>
</feature>
<dbReference type="GO" id="GO:0005886">
    <property type="term" value="C:plasma membrane"/>
    <property type="evidence" value="ECO:0007669"/>
    <property type="project" value="TreeGrafter"/>
</dbReference>
<evidence type="ECO:0000259" key="16">
    <source>
        <dbReference type="Pfam" id="PF01794"/>
    </source>
</evidence>
<feature type="compositionally biased region" description="Low complexity" evidence="14">
    <location>
        <begin position="7"/>
        <end position="22"/>
    </location>
</feature>
<dbReference type="Pfam" id="PF01794">
    <property type="entry name" value="Ferric_reduct"/>
    <property type="match status" value="1"/>
</dbReference>
<comment type="similarity">
    <text evidence="4">Belongs to the STEAP family.</text>
</comment>
<evidence type="ECO:0000313" key="19">
    <source>
        <dbReference type="EMBL" id="LAC20615.1"/>
    </source>
</evidence>
<dbReference type="PANTHER" id="PTHR14239">
    <property type="entry name" value="DUDULIN-RELATED"/>
    <property type="match status" value="1"/>
</dbReference>
<keyword evidence="11 15" id="KW-0472">Membrane</keyword>
<evidence type="ECO:0000256" key="1">
    <source>
        <dbReference type="ARBA" id="ARBA00001970"/>
    </source>
</evidence>
<keyword evidence="5" id="KW-0408">Iron</keyword>
<keyword evidence="5" id="KW-0406">Ion transport</keyword>
<dbReference type="InterPro" id="IPR013130">
    <property type="entry name" value="Fe3_Rdtase_TM_dom"/>
</dbReference>
<evidence type="ECO:0000256" key="5">
    <source>
        <dbReference type="ARBA" id="ARBA00022496"/>
    </source>
</evidence>
<dbReference type="GO" id="GO:0010008">
    <property type="term" value="C:endosome membrane"/>
    <property type="evidence" value="ECO:0007669"/>
    <property type="project" value="UniProtKB-SubCell"/>
</dbReference>
<comment type="cofactor">
    <cofactor evidence="2">
        <name>FAD</name>
        <dbReference type="ChEBI" id="CHEBI:57692"/>
    </cofactor>
</comment>
<comment type="catalytic activity">
    <reaction evidence="12">
        <text>2 Cu(+) + NADP(+) + H(+) = 2 Cu(2+) + NADPH</text>
        <dbReference type="Rhea" id="RHEA:71771"/>
        <dbReference type="ChEBI" id="CHEBI:15378"/>
        <dbReference type="ChEBI" id="CHEBI:29036"/>
        <dbReference type="ChEBI" id="CHEBI:49552"/>
        <dbReference type="ChEBI" id="CHEBI:57783"/>
        <dbReference type="ChEBI" id="CHEBI:58349"/>
    </reaction>
    <physiologicalReaction direction="right-to-left" evidence="12">
        <dbReference type="Rhea" id="RHEA:71773"/>
    </physiologicalReaction>
</comment>
<organism evidence="18">
    <name type="scientific">Hirondellea gigas</name>
    <dbReference type="NCBI Taxonomy" id="1518452"/>
    <lineage>
        <taxon>Eukaryota</taxon>
        <taxon>Metazoa</taxon>
        <taxon>Ecdysozoa</taxon>
        <taxon>Arthropoda</taxon>
        <taxon>Crustacea</taxon>
        <taxon>Multicrustacea</taxon>
        <taxon>Malacostraca</taxon>
        <taxon>Eumalacostraca</taxon>
        <taxon>Peracarida</taxon>
        <taxon>Amphipoda</taxon>
        <taxon>Amphilochidea</taxon>
        <taxon>Lysianassida</taxon>
        <taxon>Lysianassidira</taxon>
        <taxon>Lysianassoidea</taxon>
        <taxon>Lysianassidae</taxon>
        <taxon>Hirondellea</taxon>
    </lineage>
</organism>
<dbReference type="GO" id="GO:0052851">
    <property type="term" value="F:ferric-chelate reductase (NADPH) activity"/>
    <property type="evidence" value="ECO:0007669"/>
    <property type="project" value="TreeGrafter"/>
</dbReference>
<dbReference type="SUPFAM" id="SSF51735">
    <property type="entry name" value="NAD(P)-binding Rossmann-fold domains"/>
    <property type="match status" value="1"/>
</dbReference>
<dbReference type="Pfam" id="PF03807">
    <property type="entry name" value="F420_oxidored"/>
    <property type="match status" value="1"/>
</dbReference>
<feature type="region of interest" description="Disordered" evidence="14">
    <location>
        <begin position="1"/>
        <end position="24"/>
    </location>
</feature>
<dbReference type="GO" id="GO:0006826">
    <property type="term" value="P:iron ion transport"/>
    <property type="evidence" value="ECO:0007669"/>
    <property type="project" value="UniProtKB-KW"/>
</dbReference>
<evidence type="ECO:0000256" key="2">
    <source>
        <dbReference type="ARBA" id="ARBA00001974"/>
    </source>
</evidence>
<evidence type="ECO:0000256" key="8">
    <source>
        <dbReference type="ARBA" id="ARBA00022989"/>
    </source>
</evidence>
<dbReference type="GO" id="GO:0008823">
    <property type="term" value="F:cupric reductase (NADH) activity"/>
    <property type="evidence" value="ECO:0007669"/>
    <property type="project" value="TreeGrafter"/>
</dbReference>
<evidence type="ECO:0000256" key="15">
    <source>
        <dbReference type="SAM" id="Phobius"/>
    </source>
</evidence>
<accession>A0A2P2HYS5</accession>
<evidence type="ECO:0000256" key="12">
    <source>
        <dbReference type="ARBA" id="ARBA00048958"/>
    </source>
</evidence>
<proteinExistence type="evidence at transcript level"/>
<keyword evidence="5" id="KW-0813">Transport</keyword>
<evidence type="ECO:0000256" key="3">
    <source>
        <dbReference type="ARBA" id="ARBA00004337"/>
    </source>
</evidence>
<feature type="transmembrane region" description="Helical" evidence="15">
    <location>
        <begin position="428"/>
        <end position="451"/>
    </location>
</feature>
<name>A0A2P2HYS5_9CRUS</name>
<feature type="transmembrane region" description="Helical" evidence="15">
    <location>
        <begin position="228"/>
        <end position="250"/>
    </location>
</feature>
<evidence type="ECO:0000256" key="10">
    <source>
        <dbReference type="ARBA" id="ARBA00023008"/>
    </source>
</evidence>
<protein>
    <submittedName>
        <fullName evidence="18 19">Metalloreductase STEAP4</fullName>
    </submittedName>
</protein>
<reference evidence="18" key="2">
    <citation type="journal article" date="2018" name="Biosci. Biotechnol. Biochem.">
        <title>Polysaccharide hydrolase of the hadal zone amphipods Hirondellea gigas.</title>
        <authorList>
            <person name="Kobayashi H."/>
            <person name="Nagahama T."/>
            <person name="Arai W."/>
            <person name="Sasagawa Y."/>
            <person name="Umeda M."/>
            <person name="Hayashi T."/>
            <person name="Nikaido I."/>
            <person name="Watanabe H."/>
            <person name="Oguri K."/>
            <person name="Kitazato H."/>
            <person name="Fujioka K."/>
            <person name="Kido Y."/>
            <person name="Takami H."/>
        </authorList>
    </citation>
    <scope>NUCLEOTIDE SEQUENCE</scope>
    <source>
        <tissue evidence="18">Whole body</tissue>
    </source>
</reference>
<keyword evidence="10" id="KW-0186">Copper</keyword>